<organism evidence="2 3">
    <name type="scientific">Massilia consociata</name>
    <dbReference type="NCBI Taxonomy" id="760117"/>
    <lineage>
        <taxon>Bacteria</taxon>
        <taxon>Pseudomonadati</taxon>
        <taxon>Pseudomonadota</taxon>
        <taxon>Betaproteobacteria</taxon>
        <taxon>Burkholderiales</taxon>
        <taxon>Oxalobacteraceae</taxon>
        <taxon>Telluria group</taxon>
        <taxon>Massilia</taxon>
    </lineage>
</organism>
<protein>
    <submittedName>
        <fullName evidence="2">Uncharacterized protein</fullName>
    </submittedName>
</protein>
<accession>A0ABV6FIV8</accession>
<keyword evidence="1" id="KW-1133">Transmembrane helix</keyword>
<evidence type="ECO:0000313" key="2">
    <source>
        <dbReference type="EMBL" id="MFC0253468.1"/>
    </source>
</evidence>
<evidence type="ECO:0000313" key="3">
    <source>
        <dbReference type="Proteomes" id="UP001589773"/>
    </source>
</evidence>
<dbReference type="RefSeq" id="WP_379680529.1">
    <property type="nucleotide sequence ID" value="NZ_JBHLWP010000013.1"/>
</dbReference>
<keyword evidence="1" id="KW-0472">Membrane</keyword>
<feature type="transmembrane region" description="Helical" evidence="1">
    <location>
        <begin position="12"/>
        <end position="37"/>
    </location>
</feature>
<evidence type="ECO:0000256" key="1">
    <source>
        <dbReference type="SAM" id="Phobius"/>
    </source>
</evidence>
<sequence>MFKKINFIAMPLLVGSAMGIVAGGAIVLLGEILSFDYSPTQKIWAFTGFVILGVLFGIVDSIHRLLTWLPRGGGRQG</sequence>
<dbReference type="EMBL" id="JBHLWP010000013">
    <property type="protein sequence ID" value="MFC0253468.1"/>
    <property type="molecule type" value="Genomic_DNA"/>
</dbReference>
<comment type="caution">
    <text evidence="2">The sequence shown here is derived from an EMBL/GenBank/DDBJ whole genome shotgun (WGS) entry which is preliminary data.</text>
</comment>
<dbReference type="Proteomes" id="UP001589773">
    <property type="component" value="Unassembled WGS sequence"/>
</dbReference>
<keyword evidence="3" id="KW-1185">Reference proteome</keyword>
<feature type="transmembrane region" description="Helical" evidence="1">
    <location>
        <begin position="43"/>
        <end position="62"/>
    </location>
</feature>
<reference evidence="2 3" key="1">
    <citation type="submission" date="2024-09" db="EMBL/GenBank/DDBJ databases">
        <authorList>
            <person name="Sun Q."/>
            <person name="Mori K."/>
        </authorList>
    </citation>
    <scope>NUCLEOTIDE SEQUENCE [LARGE SCALE GENOMIC DNA]</scope>
    <source>
        <strain evidence="2 3">CCM 7792</strain>
    </source>
</reference>
<name>A0ABV6FIV8_9BURK</name>
<proteinExistence type="predicted"/>
<gene>
    <name evidence="2" type="ORF">ACFFJK_16330</name>
</gene>
<keyword evidence="1" id="KW-0812">Transmembrane</keyword>